<keyword evidence="6 7" id="KW-0472">Membrane</keyword>
<evidence type="ECO:0000313" key="9">
    <source>
        <dbReference type="EMBL" id="RGD66629.1"/>
    </source>
</evidence>
<evidence type="ECO:0000256" key="1">
    <source>
        <dbReference type="ARBA" id="ARBA00004651"/>
    </source>
</evidence>
<dbReference type="InterPro" id="IPR000515">
    <property type="entry name" value="MetI-like"/>
</dbReference>
<dbReference type="InterPro" id="IPR051393">
    <property type="entry name" value="ABC_transporter_permease"/>
</dbReference>
<evidence type="ECO:0000256" key="7">
    <source>
        <dbReference type="RuleBase" id="RU363032"/>
    </source>
</evidence>
<accession>A0A374NY70</accession>
<dbReference type="CDD" id="cd06261">
    <property type="entry name" value="TM_PBP2"/>
    <property type="match status" value="1"/>
</dbReference>
<keyword evidence="4 7" id="KW-0812">Transmembrane</keyword>
<dbReference type="GO" id="GO:0055085">
    <property type="term" value="P:transmembrane transport"/>
    <property type="evidence" value="ECO:0007669"/>
    <property type="project" value="InterPro"/>
</dbReference>
<dbReference type="InterPro" id="IPR035906">
    <property type="entry name" value="MetI-like_sf"/>
</dbReference>
<feature type="transmembrane region" description="Helical" evidence="7">
    <location>
        <begin position="162"/>
        <end position="188"/>
    </location>
</feature>
<feature type="transmembrane region" description="Helical" evidence="7">
    <location>
        <begin position="269"/>
        <end position="292"/>
    </location>
</feature>
<dbReference type="GO" id="GO:0005886">
    <property type="term" value="C:plasma membrane"/>
    <property type="evidence" value="ECO:0007669"/>
    <property type="project" value="UniProtKB-SubCell"/>
</dbReference>
<dbReference type="Proteomes" id="UP000261023">
    <property type="component" value="Unassembled WGS sequence"/>
</dbReference>
<dbReference type="PANTHER" id="PTHR30193">
    <property type="entry name" value="ABC TRANSPORTER PERMEASE PROTEIN"/>
    <property type="match status" value="1"/>
</dbReference>
<dbReference type="SUPFAM" id="SSF161098">
    <property type="entry name" value="MetI-like"/>
    <property type="match status" value="1"/>
</dbReference>
<evidence type="ECO:0000256" key="2">
    <source>
        <dbReference type="ARBA" id="ARBA00022448"/>
    </source>
</evidence>
<dbReference type="Gene3D" id="1.10.3720.10">
    <property type="entry name" value="MetI-like"/>
    <property type="match status" value="1"/>
</dbReference>
<evidence type="ECO:0000313" key="12">
    <source>
        <dbReference type="Proteomes" id="UP000263014"/>
    </source>
</evidence>
<organism evidence="10 12">
    <name type="scientific">Hungatella hathewayi</name>
    <dbReference type="NCBI Taxonomy" id="154046"/>
    <lineage>
        <taxon>Bacteria</taxon>
        <taxon>Bacillati</taxon>
        <taxon>Bacillota</taxon>
        <taxon>Clostridia</taxon>
        <taxon>Lachnospirales</taxon>
        <taxon>Lachnospiraceae</taxon>
        <taxon>Hungatella</taxon>
    </lineage>
</organism>
<feature type="transmembrane region" description="Helical" evidence="7">
    <location>
        <begin position="117"/>
        <end position="142"/>
    </location>
</feature>
<name>A0A374NY70_9FIRM</name>
<protein>
    <submittedName>
        <fullName evidence="10">Sugar ABC transporter permease</fullName>
    </submittedName>
</protein>
<dbReference type="AlphaFoldDB" id="A0A374NY70"/>
<dbReference type="OrthoDB" id="42781at2"/>
<dbReference type="PANTHER" id="PTHR30193:SF37">
    <property type="entry name" value="INNER MEMBRANE ABC TRANSPORTER PERMEASE PROTEIN YCJO"/>
    <property type="match status" value="1"/>
</dbReference>
<gene>
    <name evidence="9" type="ORF">DWX31_31540</name>
    <name evidence="10" type="ORF">DXD79_29325</name>
</gene>
<evidence type="ECO:0000259" key="8">
    <source>
        <dbReference type="PROSITE" id="PS50928"/>
    </source>
</evidence>
<feature type="transmembrane region" description="Helical" evidence="7">
    <location>
        <begin position="21"/>
        <end position="41"/>
    </location>
</feature>
<evidence type="ECO:0000313" key="11">
    <source>
        <dbReference type="Proteomes" id="UP000261023"/>
    </source>
</evidence>
<dbReference type="EMBL" id="QSON01000023">
    <property type="protein sequence ID" value="RGI96507.1"/>
    <property type="molecule type" value="Genomic_DNA"/>
</dbReference>
<dbReference type="Proteomes" id="UP000263014">
    <property type="component" value="Unassembled WGS sequence"/>
</dbReference>
<evidence type="ECO:0000256" key="3">
    <source>
        <dbReference type="ARBA" id="ARBA00022475"/>
    </source>
</evidence>
<feature type="transmembrane region" description="Helical" evidence="7">
    <location>
        <begin position="209"/>
        <end position="231"/>
    </location>
</feature>
<evidence type="ECO:0000256" key="4">
    <source>
        <dbReference type="ARBA" id="ARBA00022692"/>
    </source>
</evidence>
<keyword evidence="5 7" id="KW-1133">Transmembrane helix</keyword>
<sequence>MKKKAAKTHTSAYSRSQMRTAWLFLLPNFVGFMVFIVYPVIKSFVISFYDWDGLTAKRFVGLGNYIRLFQDGTFQISFLNNIHYTLVTVPLSILLGILIACLMNVKIRGIKLFRTIYFLPQVTSMIAIGIVWTTILANYGPINQFLMKLGIQNPPMWLSSSTFALISVEIVSIWRSMGYNAIIFLAGLQGISGDLYEAARIDGANRINCFFKITVPMLSPTIFLCTVMQFISSLQVFDTIMAMTQGGPGRATNVLTYYIYQRAFVDMRFGYASAVAYVLFVIILVITLIQFVGQKKWVNY</sequence>
<keyword evidence="3" id="KW-1003">Cell membrane</keyword>
<feature type="transmembrane region" description="Helical" evidence="7">
    <location>
        <begin position="82"/>
        <end position="105"/>
    </location>
</feature>
<reference evidence="11 12" key="1">
    <citation type="submission" date="2018-08" db="EMBL/GenBank/DDBJ databases">
        <title>A genome reference for cultivated species of the human gut microbiota.</title>
        <authorList>
            <person name="Zou Y."/>
            <person name="Xue W."/>
            <person name="Luo G."/>
        </authorList>
    </citation>
    <scope>NUCLEOTIDE SEQUENCE [LARGE SCALE GENOMIC DNA]</scope>
    <source>
        <strain evidence="9 11">AF19-13AC</strain>
        <strain evidence="10 12">TM09-12</strain>
    </source>
</reference>
<feature type="domain" description="ABC transmembrane type-1" evidence="8">
    <location>
        <begin position="78"/>
        <end position="290"/>
    </location>
</feature>
<proteinExistence type="inferred from homology"/>
<dbReference type="RefSeq" id="WP_025531675.1">
    <property type="nucleotide sequence ID" value="NZ_CACRUH010000079.1"/>
</dbReference>
<comment type="caution">
    <text evidence="10">The sequence shown here is derived from an EMBL/GenBank/DDBJ whole genome shotgun (WGS) entry which is preliminary data.</text>
</comment>
<evidence type="ECO:0000256" key="6">
    <source>
        <dbReference type="ARBA" id="ARBA00023136"/>
    </source>
</evidence>
<evidence type="ECO:0000256" key="5">
    <source>
        <dbReference type="ARBA" id="ARBA00022989"/>
    </source>
</evidence>
<comment type="subcellular location">
    <subcellularLocation>
        <location evidence="1 7">Cell membrane</location>
        <topology evidence="1 7">Multi-pass membrane protein</topology>
    </subcellularLocation>
</comment>
<evidence type="ECO:0000313" key="10">
    <source>
        <dbReference type="EMBL" id="RGI96507.1"/>
    </source>
</evidence>
<dbReference type="Pfam" id="PF00528">
    <property type="entry name" value="BPD_transp_1"/>
    <property type="match status" value="1"/>
</dbReference>
<keyword evidence="2 7" id="KW-0813">Transport</keyword>
<comment type="similarity">
    <text evidence="7">Belongs to the binding-protein-dependent transport system permease family.</text>
</comment>
<dbReference type="PROSITE" id="PS50928">
    <property type="entry name" value="ABC_TM1"/>
    <property type="match status" value="1"/>
</dbReference>
<dbReference type="EMBL" id="QTJW01000039">
    <property type="protein sequence ID" value="RGD66629.1"/>
    <property type="molecule type" value="Genomic_DNA"/>
</dbReference>